<dbReference type="PANTHER" id="PTHR17615">
    <property type="entry name" value="PROTEIN FAM189A"/>
    <property type="match status" value="1"/>
</dbReference>
<organism evidence="6 7">
    <name type="scientific">Cirrhinus molitorella</name>
    <name type="common">mud carp</name>
    <dbReference type="NCBI Taxonomy" id="172907"/>
    <lineage>
        <taxon>Eukaryota</taxon>
        <taxon>Metazoa</taxon>
        <taxon>Chordata</taxon>
        <taxon>Craniata</taxon>
        <taxon>Vertebrata</taxon>
        <taxon>Euteleostomi</taxon>
        <taxon>Actinopterygii</taxon>
        <taxon>Neopterygii</taxon>
        <taxon>Teleostei</taxon>
        <taxon>Ostariophysi</taxon>
        <taxon>Cypriniformes</taxon>
        <taxon>Cyprinidae</taxon>
        <taxon>Labeoninae</taxon>
        <taxon>Labeonini</taxon>
        <taxon>Cirrhinus</taxon>
    </lineage>
</organism>
<comment type="subcellular location">
    <subcellularLocation>
        <location evidence="1">Membrane</location>
    </subcellularLocation>
</comment>
<proteinExistence type="inferred from homology"/>
<keyword evidence="2" id="KW-0812">Transmembrane</keyword>
<keyword evidence="3" id="KW-1133">Transmembrane helix</keyword>
<dbReference type="PANTHER" id="PTHR17615:SF6">
    <property type="entry name" value="PROTEIN ENTREP2"/>
    <property type="match status" value="1"/>
</dbReference>
<evidence type="ECO:0000313" key="6">
    <source>
        <dbReference type="EMBL" id="KAL1271394.1"/>
    </source>
</evidence>
<comment type="similarity">
    <text evidence="5">Belongs to the ENTREP family.</text>
</comment>
<keyword evidence="7" id="KW-1185">Reference proteome</keyword>
<evidence type="ECO:0000256" key="5">
    <source>
        <dbReference type="ARBA" id="ARBA00034309"/>
    </source>
</evidence>
<keyword evidence="4" id="KW-0472">Membrane</keyword>
<evidence type="ECO:0000256" key="3">
    <source>
        <dbReference type="ARBA" id="ARBA00022989"/>
    </source>
</evidence>
<reference evidence="6 7" key="1">
    <citation type="submission" date="2023-09" db="EMBL/GenBank/DDBJ databases">
        <authorList>
            <person name="Wang M."/>
        </authorList>
    </citation>
    <scope>NUCLEOTIDE SEQUENCE [LARGE SCALE GENOMIC DNA]</scope>
    <source>
        <strain evidence="6">GT-2023</strain>
        <tissue evidence="6">Liver</tissue>
    </source>
</reference>
<evidence type="ECO:0000256" key="2">
    <source>
        <dbReference type="ARBA" id="ARBA00022692"/>
    </source>
</evidence>
<accession>A0ABR3N396</accession>
<protein>
    <submittedName>
        <fullName evidence="6">Uncharacterized protein</fullName>
    </submittedName>
</protein>
<evidence type="ECO:0000313" key="7">
    <source>
        <dbReference type="Proteomes" id="UP001558613"/>
    </source>
</evidence>
<dbReference type="EMBL" id="JAYMGO010000007">
    <property type="protein sequence ID" value="KAL1271394.1"/>
    <property type="molecule type" value="Genomic_DNA"/>
</dbReference>
<dbReference type="Proteomes" id="UP001558613">
    <property type="component" value="Unassembled WGS sequence"/>
</dbReference>
<sequence>MPVSAMPRGRSLSPVSLSRSLSRLREFRTRTRIMLSLGVSQMVLGSLILAVSFAALALTTSPRLSAPHVPHLPPRLSSLFLCCNIRQTQRACIKSLTTAGKPDQQENSEFVCVCSQKYFVNPPSFRSLEEILLQGYPEVPFFPLSPTVRRQSEVALLLWMATLG</sequence>
<evidence type="ECO:0000256" key="1">
    <source>
        <dbReference type="ARBA" id="ARBA00004370"/>
    </source>
</evidence>
<comment type="caution">
    <text evidence="6">The sequence shown here is derived from an EMBL/GenBank/DDBJ whole genome shotgun (WGS) entry which is preliminary data.</text>
</comment>
<gene>
    <name evidence="6" type="ORF">QQF64_030410</name>
</gene>
<name>A0ABR3N396_9TELE</name>
<evidence type="ECO:0000256" key="4">
    <source>
        <dbReference type="ARBA" id="ARBA00023136"/>
    </source>
</evidence>
<dbReference type="InterPro" id="IPR030431">
    <property type="entry name" value="ENTREP1-3"/>
</dbReference>